<name>A0A0F9NUA0_9ZZZZ</name>
<dbReference type="EMBL" id="LAZR01007504">
    <property type="protein sequence ID" value="KKM84852.1"/>
    <property type="molecule type" value="Genomic_DNA"/>
</dbReference>
<feature type="non-terminal residue" evidence="1">
    <location>
        <position position="1"/>
    </location>
</feature>
<sequence length="84" mass="9534">WSMPHDPEAWPDTGQVMNAQEAAVAFNALIDRLAQVDKLARELAEKAVQEHEENISDGCKCYKGYMCSSHVARQLLKLYEEEKP</sequence>
<reference evidence="1" key="1">
    <citation type="journal article" date="2015" name="Nature">
        <title>Complex archaea that bridge the gap between prokaryotes and eukaryotes.</title>
        <authorList>
            <person name="Spang A."/>
            <person name="Saw J.H."/>
            <person name="Jorgensen S.L."/>
            <person name="Zaremba-Niedzwiedzka K."/>
            <person name="Martijn J."/>
            <person name="Lind A.E."/>
            <person name="van Eijk R."/>
            <person name="Schleper C."/>
            <person name="Guy L."/>
            <person name="Ettema T.J."/>
        </authorList>
    </citation>
    <scope>NUCLEOTIDE SEQUENCE</scope>
</reference>
<organism evidence="1">
    <name type="scientific">marine sediment metagenome</name>
    <dbReference type="NCBI Taxonomy" id="412755"/>
    <lineage>
        <taxon>unclassified sequences</taxon>
        <taxon>metagenomes</taxon>
        <taxon>ecological metagenomes</taxon>
    </lineage>
</organism>
<comment type="caution">
    <text evidence="1">The sequence shown here is derived from an EMBL/GenBank/DDBJ whole genome shotgun (WGS) entry which is preliminary data.</text>
</comment>
<protein>
    <submittedName>
        <fullName evidence="1">Uncharacterized protein</fullName>
    </submittedName>
</protein>
<accession>A0A0F9NUA0</accession>
<evidence type="ECO:0000313" key="1">
    <source>
        <dbReference type="EMBL" id="KKM84852.1"/>
    </source>
</evidence>
<proteinExistence type="predicted"/>
<dbReference type="AlphaFoldDB" id="A0A0F9NUA0"/>
<gene>
    <name evidence="1" type="ORF">LCGC14_1295110</name>
</gene>